<dbReference type="VEuPathDB" id="FungiDB:EMCG_09250"/>
<reference evidence="5" key="1">
    <citation type="journal article" date="2015" name="PLoS Genet.">
        <title>The dynamic genome and transcriptome of the human fungal pathogen Blastomyces and close relative Emmonsia.</title>
        <authorList>
            <person name="Munoz J.F."/>
            <person name="Gauthier G.M."/>
            <person name="Desjardins C.A."/>
            <person name="Gallo J.E."/>
            <person name="Holder J."/>
            <person name="Sullivan T.D."/>
            <person name="Marty A.J."/>
            <person name="Carmen J.C."/>
            <person name="Chen Z."/>
            <person name="Ding L."/>
            <person name="Gujja S."/>
            <person name="Magrini V."/>
            <person name="Misas E."/>
            <person name="Mitreva M."/>
            <person name="Priest M."/>
            <person name="Saif S."/>
            <person name="Whiston E.A."/>
            <person name="Young S."/>
            <person name="Zeng Q."/>
            <person name="Goldman W.E."/>
            <person name="Mardis E.R."/>
            <person name="Taylor J.W."/>
            <person name="McEwen J.G."/>
            <person name="Clay O.K."/>
            <person name="Klein B.S."/>
            <person name="Cuomo C.A."/>
        </authorList>
    </citation>
    <scope>NUCLEOTIDE SEQUENCE [LARGE SCALE GENOMIC DNA]</scope>
    <source>
        <strain evidence="5">UAMH 3008</strain>
    </source>
</reference>
<evidence type="ECO:0000256" key="1">
    <source>
        <dbReference type="ARBA" id="ARBA00010088"/>
    </source>
</evidence>
<sequence>MGLAKLARSQAHFVPGKLRVTELFWDVPLDYNRPTEATIRLFGRAVRRREPGVDLARDEKILPWFSYLQGGPGMPCAAPQDISWVQMVLDRGYQVLLLDQRGTGLSTPITAATLGLVGDAVKQAEYLKLFRADNIVRDCEAIRENMTAEYPPEKKKWSILGQSFGGFCAVTYLSKFPEGLREVFTTGGLPPLRRGPESVLERTYEKVQERNEAYYSKFPEDVSRVNYILRYLNENRVQLPTGVLTPARFLSLGLSFGMRGGLDSIHDIVLRAHNELEAFNFLTTPTLSILENATTFDNHILYAVLHEAIYCQGEASNWCADRLISNYSRFQNNFDSSPVFFTGEMVYPHMFESSNELGQIKAAADIIAAYPEWPDLYDEAQLAKNEVPVFSATFVDDMYVHYALATETAAKIKGCKQFVTNVMYHNAIRANADELIKQLFTLRDDTID</sequence>
<dbReference type="Pfam" id="PF00561">
    <property type="entry name" value="Abhydrolase_1"/>
    <property type="match status" value="1"/>
</dbReference>
<feature type="domain" description="AB hydrolase-1" evidence="3">
    <location>
        <begin position="69"/>
        <end position="221"/>
    </location>
</feature>
<keyword evidence="2" id="KW-0378">Hydrolase</keyword>
<evidence type="ECO:0000259" key="3">
    <source>
        <dbReference type="Pfam" id="PF00561"/>
    </source>
</evidence>
<dbReference type="PRINTS" id="PR00793">
    <property type="entry name" value="PROAMNOPTASE"/>
</dbReference>
<dbReference type="Proteomes" id="UP000034164">
    <property type="component" value="Unassembled WGS sequence"/>
</dbReference>
<comment type="caution">
    <text evidence="4">The sequence shown here is derived from an EMBL/GenBank/DDBJ whole genome shotgun (WGS) entry which is preliminary data.</text>
</comment>
<gene>
    <name evidence="4" type="ORF">EMCG_09250</name>
</gene>
<dbReference type="InterPro" id="IPR051601">
    <property type="entry name" value="Serine_prot/Carboxylest_S33"/>
</dbReference>
<name>A0A0G2I3A0_9EURO</name>
<dbReference type="AlphaFoldDB" id="A0A0G2I3A0"/>
<dbReference type="InterPro" id="IPR029058">
    <property type="entry name" value="AB_hydrolase_fold"/>
</dbReference>
<dbReference type="GO" id="GO:0008233">
    <property type="term" value="F:peptidase activity"/>
    <property type="evidence" value="ECO:0007669"/>
    <property type="project" value="InterPro"/>
</dbReference>
<dbReference type="GO" id="GO:0006508">
    <property type="term" value="P:proteolysis"/>
    <property type="evidence" value="ECO:0007669"/>
    <property type="project" value="InterPro"/>
</dbReference>
<proteinExistence type="inferred from homology"/>
<evidence type="ECO:0000256" key="2">
    <source>
        <dbReference type="ARBA" id="ARBA00022801"/>
    </source>
</evidence>
<comment type="similarity">
    <text evidence="1">Belongs to the peptidase S33 family.</text>
</comment>
<dbReference type="PANTHER" id="PTHR43248">
    <property type="entry name" value="2-SUCCINYL-6-HYDROXY-2,4-CYCLOHEXADIENE-1-CARBOXYLATE SYNTHASE"/>
    <property type="match status" value="1"/>
</dbReference>
<dbReference type="InterPro" id="IPR000073">
    <property type="entry name" value="AB_hydrolase_1"/>
</dbReference>
<organism evidence="4 5">
    <name type="scientific">[Emmonsia] crescens</name>
    <dbReference type="NCBI Taxonomy" id="73230"/>
    <lineage>
        <taxon>Eukaryota</taxon>
        <taxon>Fungi</taxon>
        <taxon>Dikarya</taxon>
        <taxon>Ascomycota</taxon>
        <taxon>Pezizomycotina</taxon>
        <taxon>Eurotiomycetes</taxon>
        <taxon>Eurotiomycetidae</taxon>
        <taxon>Onygenales</taxon>
        <taxon>Ajellomycetaceae</taxon>
        <taxon>Emergomyces</taxon>
    </lineage>
</organism>
<accession>A0A0G2I3A0</accession>
<dbReference type="OrthoDB" id="1898734at2759"/>
<evidence type="ECO:0000313" key="4">
    <source>
        <dbReference type="EMBL" id="KKZ64873.1"/>
    </source>
</evidence>
<dbReference type="PANTHER" id="PTHR43248:SF2">
    <property type="entry name" value="PROLYL AMINOPEPTIDASE"/>
    <property type="match status" value="1"/>
</dbReference>
<protein>
    <submittedName>
        <fullName evidence="4">Proline iminopeptidase</fullName>
    </submittedName>
</protein>
<dbReference type="InterPro" id="IPR002410">
    <property type="entry name" value="Peptidase_S33"/>
</dbReference>
<dbReference type="Gene3D" id="3.40.50.1820">
    <property type="entry name" value="alpha/beta hydrolase"/>
    <property type="match status" value="1"/>
</dbReference>
<dbReference type="EMBL" id="LCZI01000730">
    <property type="protein sequence ID" value="KKZ64873.1"/>
    <property type="molecule type" value="Genomic_DNA"/>
</dbReference>
<evidence type="ECO:0000313" key="5">
    <source>
        <dbReference type="Proteomes" id="UP000034164"/>
    </source>
</evidence>
<dbReference type="SUPFAM" id="SSF53474">
    <property type="entry name" value="alpha/beta-Hydrolases"/>
    <property type="match status" value="1"/>
</dbReference>